<protein>
    <submittedName>
        <fullName evidence="1">Uncharacterized protein</fullName>
    </submittedName>
</protein>
<dbReference type="EMBL" id="KI911143">
    <property type="protein sequence ID" value="ETS03420.1"/>
    <property type="molecule type" value="Genomic_DNA"/>
</dbReference>
<reference evidence="2" key="1">
    <citation type="journal article" date="2013" name="Ind. Biotechnol.">
        <title>Comparative genomics analysis of Trichoderma reesei strains.</title>
        <authorList>
            <person name="Koike H."/>
            <person name="Aerts A."/>
            <person name="LaButti K."/>
            <person name="Grigoriev I.V."/>
            <person name="Baker S.E."/>
        </authorList>
    </citation>
    <scope>NUCLEOTIDE SEQUENCE [LARGE SCALE GENOMIC DNA]</scope>
    <source>
        <strain evidence="2">ATCC 56765 / BCRC 32924 / NRRL 11460 / Rut C-30</strain>
    </source>
</reference>
<evidence type="ECO:0000313" key="2">
    <source>
        <dbReference type="Proteomes" id="UP000024376"/>
    </source>
</evidence>
<gene>
    <name evidence="1" type="ORF">M419DRAFT_122722</name>
</gene>
<sequence>MGSNAGADTRPFTAVVLPRMMSLRQEVRHLNEEEHVSCLSVRGILASTFVIGILPPYH</sequence>
<dbReference type="Proteomes" id="UP000024376">
    <property type="component" value="Unassembled WGS sequence"/>
</dbReference>
<dbReference type="AlphaFoldDB" id="A0A024SDL7"/>
<accession>A0A024SDL7</accession>
<dbReference type="HOGENOM" id="CLU_2980772_0_0_1"/>
<evidence type="ECO:0000313" key="1">
    <source>
        <dbReference type="EMBL" id="ETS03420.1"/>
    </source>
</evidence>
<dbReference type="KEGG" id="trr:M419DRAFT_122722"/>
<name>A0A024SDL7_HYPJR</name>
<organism evidence="1 2">
    <name type="scientific">Hypocrea jecorina (strain ATCC 56765 / BCRC 32924 / NRRL 11460 / Rut C-30)</name>
    <name type="common">Trichoderma reesei</name>
    <dbReference type="NCBI Taxonomy" id="1344414"/>
    <lineage>
        <taxon>Eukaryota</taxon>
        <taxon>Fungi</taxon>
        <taxon>Dikarya</taxon>
        <taxon>Ascomycota</taxon>
        <taxon>Pezizomycotina</taxon>
        <taxon>Sordariomycetes</taxon>
        <taxon>Hypocreomycetidae</taxon>
        <taxon>Hypocreales</taxon>
        <taxon>Hypocreaceae</taxon>
        <taxon>Trichoderma</taxon>
    </lineage>
</organism>
<proteinExistence type="predicted"/>